<dbReference type="FunFam" id="3.90.70.130:FF:000002">
    <property type="entry name" value="Zinc finger containing ubiquitin peptidase 1"/>
    <property type="match status" value="1"/>
</dbReference>
<evidence type="ECO:0000256" key="18">
    <source>
        <dbReference type="ARBA" id="ARBA00045669"/>
    </source>
</evidence>
<evidence type="ECO:0000256" key="12">
    <source>
        <dbReference type="ARBA" id="ARBA00022801"/>
    </source>
</evidence>
<keyword evidence="8" id="KW-0963">Cytoplasm</keyword>
<evidence type="ECO:0000256" key="5">
    <source>
        <dbReference type="ARBA" id="ARBA00011274"/>
    </source>
</evidence>
<sequence>MAAKVPELSYSCEICGADGLSDEEMRIHVMICHLKNAVVCPFCNSDNMTEDEMLTHVNTAHLDYLTPEQELLTFIDDGDELLSPLSESRWETKDGRNGLINNNNNNNEFYNAQGKKLKNGEMPSWGSPQRSQLALNLRTNTAPVVPKTNLQYMFECPLCTYRGDTVSNLEEHINRQHFDLTSPSVNTDLASKHHSLYSCPLCVNTFENTPDLELHVNIEHKDVLSPAKPVHDLTQDKISTECPICCMSNFKSTDELAYHIDQHFNPKGVSPLTPDVSCDRLLAKEMEKRDKEVQRLREQHEFELLRAQYGMDNEGNFKEQSLTNMQRAVYSGELSVADYYERQIELKMAESNGVDDGSSCTKAIRCHSYKCCFGLAIGATVALNSFIQINSFYTYTHLSPIPDIVELIAAVSTSSSHVARTLLCSKVDHYASTYGDRGWGCGYRNTQMMLSSLVHHTGYNEQLYKQWLLGRNPELPSRSAMPSISRLQEHIEWAWREGFDVQGADQLGGKLVNTRKWIGATEVVTVLSSLRIRCQLVDFHRPTSANGSHPEMFKWVLDYFQAYDDFKPPLYLQHQGHSRTIIGVEELRGGGENLIILDPSHSPAQMTGLRLTSTAQGVLGLLRKPLSAMKAKQYQVVAVAGIMDSEVEYQNSKVLRSVRVPPDRP</sequence>
<reference evidence="20" key="1">
    <citation type="submission" date="2022-01" db="EMBL/GenBank/DDBJ databases">
        <authorList>
            <person name="King R."/>
        </authorList>
    </citation>
    <scope>NUCLEOTIDE SEQUENCE</scope>
</reference>
<dbReference type="PROSITE" id="PS00028">
    <property type="entry name" value="ZINC_FINGER_C2H2_1"/>
    <property type="match status" value="2"/>
</dbReference>
<dbReference type="AlphaFoldDB" id="A0A9P0MVP5"/>
<dbReference type="Gene3D" id="3.30.160.60">
    <property type="entry name" value="Classic Zinc Finger"/>
    <property type="match status" value="2"/>
</dbReference>
<evidence type="ECO:0000259" key="19">
    <source>
        <dbReference type="PROSITE" id="PS00028"/>
    </source>
</evidence>
<comment type="subunit">
    <text evidence="5">Interacts with RPA1 and RPA2.</text>
</comment>
<dbReference type="Pfam" id="PF07910">
    <property type="entry name" value="Peptidase_C78"/>
    <property type="match status" value="1"/>
</dbReference>
<dbReference type="InterPro" id="IPR013087">
    <property type="entry name" value="Znf_C2H2_type"/>
</dbReference>
<evidence type="ECO:0000256" key="9">
    <source>
        <dbReference type="ARBA" id="ARBA00022723"/>
    </source>
</evidence>
<evidence type="ECO:0000256" key="11">
    <source>
        <dbReference type="ARBA" id="ARBA00022771"/>
    </source>
</evidence>
<evidence type="ECO:0000256" key="1">
    <source>
        <dbReference type="ARBA" id="ARBA00000707"/>
    </source>
</evidence>
<comment type="similarity">
    <text evidence="4">Belongs to the peptidase C78 family. ZUFSP subfamily.</text>
</comment>
<evidence type="ECO:0000256" key="6">
    <source>
        <dbReference type="ARBA" id="ARBA00012759"/>
    </source>
</evidence>
<dbReference type="Gene3D" id="3.90.70.130">
    <property type="match status" value="1"/>
</dbReference>
<keyword evidence="9" id="KW-0479">Metal-binding</keyword>
<dbReference type="EMBL" id="OV725082">
    <property type="protein sequence ID" value="CAH1406060.1"/>
    <property type="molecule type" value="Genomic_DNA"/>
</dbReference>
<dbReference type="GO" id="GO:0071567">
    <property type="term" value="F:deUFMylase activity"/>
    <property type="evidence" value="ECO:0007669"/>
    <property type="project" value="UniProtKB-ARBA"/>
</dbReference>
<dbReference type="SMART" id="SM00355">
    <property type="entry name" value="ZnF_C2H2"/>
    <property type="match status" value="5"/>
</dbReference>
<evidence type="ECO:0000313" key="20">
    <source>
        <dbReference type="EMBL" id="CAH1406060.1"/>
    </source>
</evidence>
<evidence type="ECO:0000256" key="7">
    <source>
        <dbReference type="ARBA" id="ARBA00021993"/>
    </source>
</evidence>
<feature type="domain" description="C2H2-type" evidence="19">
    <location>
        <begin position="242"/>
        <end position="263"/>
    </location>
</feature>
<keyword evidence="14" id="KW-0007">Acetylation</keyword>
<protein>
    <recommendedName>
        <fullName evidence="7">Zinc finger-containing ubiquitin peptidase 1</fullName>
        <ecNumber evidence="6">3.4.19.12</ecNumber>
    </recommendedName>
    <alternativeName>
        <fullName evidence="17">Lys-63-specific deubiquitinase ZUFSP</fullName>
    </alternativeName>
    <alternativeName>
        <fullName evidence="16">Zinc finger with UFM1-specific peptidase domain protein</fullName>
    </alternativeName>
</protein>
<keyword evidence="11" id="KW-0863">Zinc-finger</keyword>
<proteinExistence type="inferred from homology"/>
<evidence type="ECO:0000256" key="2">
    <source>
        <dbReference type="ARBA" id="ARBA00004123"/>
    </source>
</evidence>
<dbReference type="GO" id="GO:0004843">
    <property type="term" value="F:cysteine-type deubiquitinase activity"/>
    <property type="evidence" value="ECO:0007669"/>
    <property type="project" value="UniProtKB-EC"/>
</dbReference>
<accession>A0A9P0MVP5</accession>
<evidence type="ECO:0000313" key="21">
    <source>
        <dbReference type="Proteomes" id="UP001152798"/>
    </source>
</evidence>
<evidence type="ECO:0000256" key="16">
    <source>
        <dbReference type="ARBA" id="ARBA00029662"/>
    </source>
</evidence>
<dbReference type="OrthoDB" id="288987at2759"/>
<evidence type="ECO:0000256" key="13">
    <source>
        <dbReference type="ARBA" id="ARBA00022833"/>
    </source>
</evidence>
<comment type="catalytic activity">
    <reaction evidence="1">
        <text>Thiol-dependent hydrolysis of ester, thioester, amide, peptide and isopeptide bonds formed by the C-terminal Gly of ubiquitin (a 76-residue protein attached to proteins as an intracellular targeting signal).</text>
        <dbReference type="EC" id="3.4.19.12"/>
    </reaction>
</comment>
<evidence type="ECO:0000256" key="14">
    <source>
        <dbReference type="ARBA" id="ARBA00022990"/>
    </source>
</evidence>
<dbReference type="Proteomes" id="UP001152798">
    <property type="component" value="Chromosome 6"/>
</dbReference>
<feature type="domain" description="C2H2-type" evidence="19">
    <location>
        <begin position="199"/>
        <end position="220"/>
    </location>
</feature>
<evidence type="ECO:0000256" key="8">
    <source>
        <dbReference type="ARBA" id="ARBA00022490"/>
    </source>
</evidence>
<keyword evidence="12" id="KW-0378">Hydrolase</keyword>
<evidence type="ECO:0000256" key="4">
    <source>
        <dbReference type="ARBA" id="ARBA00010469"/>
    </source>
</evidence>
<organism evidence="20 21">
    <name type="scientific">Nezara viridula</name>
    <name type="common">Southern green stink bug</name>
    <name type="synonym">Cimex viridulus</name>
    <dbReference type="NCBI Taxonomy" id="85310"/>
    <lineage>
        <taxon>Eukaryota</taxon>
        <taxon>Metazoa</taxon>
        <taxon>Ecdysozoa</taxon>
        <taxon>Arthropoda</taxon>
        <taxon>Hexapoda</taxon>
        <taxon>Insecta</taxon>
        <taxon>Pterygota</taxon>
        <taxon>Neoptera</taxon>
        <taxon>Paraneoptera</taxon>
        <taxon>Hemiptera</taxon>
        <taxon>Heteroptera</taxon>
        <taxon>Panheteroptera</taxon>
        <taxon>Pentatomomorpha</taxon>
        <taxon>Pentatomoidea</taxon>
        <taxon>Pentatomidae</taxon>
        <taxon>Pentatominae</taxon>
        <taxon>Nezara</taxon>
    </lineage>
</organism>
<keyword evidence="10" id="KW-0677">Repeat</keyword>
<evidence type="ECO:0000256" key="17">
    <source>
        <dbReference type="ARBA" id="ARBA00031481"/>
    </source>
</evidence>
<name>A0A9P0MVP5_NEZVI</name>
<dbReference type="EC" id="3.4.19.12" evidence="6"/>
<comment type="subcellular location">
    <subcellularLocation>
        <location evidence="3">Cytoplasm</location>
    </subcellularLocation>
    <subcellularLocation>
        <location evidence="2">Nucleus</location>
    </subcellularLocation>
</comment>
<evidence type="ECO:0000256" key="10">
    <source>
        <dbReference type="ARBA" id="ARBA00022737"/>
    </source>
</evidence>
<keyword evidence="21" id="KW-1185">Reference proteome</keyword>
<keyword evidence="15" id="KW-0539">Nucleus</keyword>
<dbReference type="GO" id="GO:0005737">
    <property type="term" value="C:cytoplasm"/>
    <property type="evidence" value="ECO:0007669"/>
    <property type="project" value="UniProtKB-SubCell"/>
</dbReference>
<dbReference type="GO" id="GO:0005634">
    <property type="term" value="C:nucleus"/>
    <property type="evidence" value="ECO:0007669"/>
    <property type="project" value="UniProtKB-SubCell"/>
</dbReference>
<keyword evidence="13" id="KW-0862">Zinc</keyword>
<comment type="function">
    <text evidence="18">Deubiquitinase with endodeubiquitinase activity that specifically interacts with and cleaves 'Lys-63'-linked long polyubiquitin chains. Shows only weak activity against 'Lys-11' and 'Lys-48'-linked chains. Plays an important role in genome stability pathways, functioning to prevent spontaneous DNA damage and also promote cellular survival in response to exogenous DNA damage. Modulates the ubiquitination status of replication protein A (RPA) complex proteins in response to replication stress.</text>
</comment>
<dbReference type="PANTHER" id="PTHR48153:SF4">
    <property type="entry name" value="UBIQUITIN CARBOXYL-TERMINAL HYDROLASE MUG105"/>
    <property type="match status" value="1"/>
</dbReference>
<dbReference type="GO" id="GO:0008270">
    <property type="term" value="F:zinc ion binding"/>
    <property type="evidence" value="ECO:0007669"/>
    <property type="project" value="UniProtKB-KW"/>
</dbReference>
<evidence type="ECO:0000256" key="15">
    <source>
        <dbReference type="ARBA" id="ARBA00023242"/>
    </source>
</evidence>
<gene>
    <name evidence="20" type="ORF">NEZAVI_LOCUS14091</name>
</gene>
<evidence type="ECO:0000256" key="3">
    <source>
        <dbReference type="ARBA" id="ARBA00004496"/>
    </source>
</evidence>
<dbReference type="InterPro" id="IPR012462">
    <property type="entry name" value="UFSP1/2_DUB_cat"/>
</dbReference>
<dbReference type="PANTHER" id="PTHR48153">
    <property type="entry name" value="UFM1-SPECIFIC PROTEASE 2"/>
    <property type="match status" value="1"/>
</dbReference>